<comment type="caution">
    <text evidence="1">The sequence shown here is derived from an EMBL/GenBank/DDBJ whole genome shotgun (WGS) entry which is preliminary data.</text>
</comment>
<dbReference type="EMBL" id="SRZB01000006">
    <property type="protein sequence ID" value="TGX99627.1"/>
    <property type="molecule type" value="Genomic_DNA"/>
</dbReference>
<organism evidence="1 2">
    <name type="scientific">Hominisplanchenecus murintestinalis</name>
    <dbReference type="NCBI Taxonomy" id="2941517"/>
    <lineage>
        <taxon>Bacteria</taxon>
        <taxon>Bacillati</taxon>
        <taxon>Bacillota</taxon>
        <taxon>Clostridia</taxon>
        <taxon>Lachnospirales</taxon>
        <taxon>Lachnospiraceae</taxon>
        <taxon>Hominisplanchenecus</taxon>
    </lineage>
</organism>
<name>A0AC61R2G9_9FIRM</name>
<gene>
    <name evidence="1" type="ORF">E5357_04940</name>
</gene>
<accession>A0AC61R2G9</accession>
<dbReference type="Proteomes" id="UP000307720">
    <property type="component" value="Unassembled WGS sequence"/>
</dbReference>
<protein>
    <submittedName>
        <fullName evidence="1">GNAT family N-acetyltransferase</fullName>
    </submittedName>
</protein>
<keyword evidence="2" id="KW-1185">Reference proteome</keyword>
<evidence type="ECO:0000313" key="2">
    <source>
        <dbReference type="Proteomes" id="UP000307720"/>
    </source>
</evidence>
<sequence length="194" mass="23242">MFWAEDTMLKELSREEMRRLYDERMQEDFPPAELKPWKRIEEMLSGGIYFAYGFCEEERITAYAFFVVQGASVLLDYYAVSREARGRGIGSRFLRLLKEELRQKDICRMIVEVENPDFAKSEAEREERRRRIWFYEKNGLILTEFCSCLFGVEYRIMHFPLQEAAGGIWMALNRIYHAMFDKKYFGKEVMLPMP</sequence>
<evidence type="ECO:0000313" key="1">
    <source>
        <dbReference type="EMBL" id="TGX99627.1"/>
    </source>
</evidence>
<proteinExistence type="predicted"/>
<reference evidence="1" key="1">
    <citation type="submission" date="2019-04" db="EMBL/GenBank/DDBJ databases">
        <title>Microbes associate with the intestines of laboratory mice.</title>
        <authorList>
            <person name="Navarre W."/>
            <person name="Wong E."/>
            <person name="Huang K."/>
            <person name="Tropini C."/>
            <person name="Ng K."/>
            <person name="Yu B."/>
        </authorList>
    </citation>
    <scope>NUCLEOTIDE SEQUENCE</scope>
    <source>
        <strain evidence="1">NM72_1-8</strain>
    </source>
</reference>